<keyword evidence="9" id="KW-1185">Reference proteome</keyword>
<name>A0AAW4Y0N2_9BURK</name>
<evidence type="ECO:0000259" key="7">
    <source>
        <dbReference type="Pfam" id="PF00892"/>
    </source>
</evidence>
<organism evidence="8 9">
    <name type="scientific">Comamonas koreensis</name>
    <dbReference type="NCBI Taxonomy" id="160825"/>
    <lineage>
        <taxon>Bacteria</taxon>
        <taxon>Pseudomonadati</taxon>
        <taxon>Pseudomonadota</taxon>
        <taxon>Betaproteobacteria</taxon>
        <taxon>Burkholderiales</taxon>
        <taxon>Comamonadaceae</taxon>
        <taxon>Comamonas</taxon>
    </lineage>
</organism>
<evidence type="ECO:0000256" key="4">
    <source>
        <dbReference type="ARBA" id="ARBA00022989"/>
    </source>
</evidence>
<feature type="domain" description="EamA" evidence="7">
    <location>
        <begin position="155"/>
        <end position="287"/>
    </location>
</feature>
<comment type="caution">
    <text evidence="8">The sequence shown here is derived from an EMBL/GenBank/DDBJ whole genome shotgun (WGS) entry which is preliminary data.</text>
</comment>
<protein>
    <submittedName>
        <fullName evidence="8">DMT family transporter</fullName>
    </submittedName>
</protein>
<feature type="transmembrane region" description="Helical" evidence="6">
    <location>
        <begin position="270"/>
        <end position="288"/>
    </location>
</feature>
<dbReference type="PANTHER" id="PTHR32322:SF2">
    <property type="entry name" value="EAMA DOMAIN-CONTAINING PROTEIN"/>
    <property type="match status" value="1"/>
</dbReference>
<feature type="transmembrane region" description="Helical" evidence="6">
    <location>
        <begin position="220"/>
        <end position="238"/>
    </location>
</feature>
<feature type="transmembrane region" description="Helical" evidence="6">
    <location>
        <begin position="91"/>
        <end position="113"/>
    </location>
</feature>
<dbReference type="Gene3D" id="1.10.3730.20">
    <property type="match status" value="1"/>
</dbReference>
<comment type="similarity">
    <text evidence="2">Belongs to the EamA transporter family.</text>
</comment>
<evidence type="ECO:0000256" key="2">
    <source>
        <dbReference type="ARBA" id="ARBA00007362"/>
    </source>
</evidence>
<dbReference type="AlphaFoldDB" id="A0AAW4Y0N2"/>
<dbReference type="InterPro" id="IPR000620">
    <property type="entry name" value="EamA_dom"/>
</dbReference>
<dbReference type="Proteomes" id="UP001199260">
    <property type="component" value="Unassembled WGS sequence"/>
</dbReference>
<feature type="transmembrane region" description="Helical" evidence="6">
    <location>
        <begin position="152"/>
        <end position="173"/>
    </location>
</feature>
<dbReference type="EMBL" id="JAJNCT010000028">
    <property type="protein sequence ID" value="MCD2167332.1"/>
    <property type="molecule type" value="Genomic_DNA"/>
</dbReference>
<dbReference type="SUPFAM" id="SSF103481">
    <property type="entry name" value="Multidrug resistance efflux transporter EmrE"/>
    <property type="match status" value="2"/>
</dbReference>
<dbReference type="InterPro" id="IPR050638">
    <property type="entry name" value="AA-Vitamin_Transporters"/>
</dbReference>
<feature type="transmembrane region" description="Helical" evidence="6">
    <location>
        <begin position="125"/>
        <end position="146"/>
    </location>
</feature>
<comment type="subcellular location">
    <subcellularLocation>
        <location evidence="1">Membrane</location>
        <topology evidence="1">Multi-pass membrane protein</topology>
    </subcellularLocation>
</comment>
<evidence type="ECO:0000256" key="3">
    <source>
        <dbReference type="ARBA" id="ARBA00022692"/>
    </source>
</evidence>
<feature type="transmembrane region" description="Helical" evidence="6">
    <location>
        <begin position="245"/>
        <end position="264"/>
    </location>
</feature>
<feature type="domain" description="EamA" evidence="7">
    <location>
        <begin position="8"/>
        <end position="138"/>
    </location>
</feature>
<sequence length="293" mass="29872">MQARQPALWAAATTGMLVGAAMVSTSVLSPAASPASLAFLRYAIGLAILAGPALFVTWPRYRAGDALAIALLGVAQFAVLILLLNHALARLPASTCALVFATMPLFTWCLAALSRREAFSTRRLAGLALAVGGVAVLLMGGGGAAGGLDLQAGSGMAALLAATLVGAATSILYGPYMQRYPALPTSCLAMAASVLFLALYGGWQGQTLWPVFSATQWGHMVFIGLSSGLGYFSLLWALGRLEASLVIAFQALGPVTAALLELALHQRLPSPALLAAIALVLAGLVVSTQAPAG</sequence>
<proteinExistence type="inferred from homology"/>
<accession>A0AAW4Y0N2</accession>
<keyword evidence="4 6" id="KW-1133">Transmembrane helix</keyword>
<evidence type="ECO:0000256" key="1">
    <source>
        <dbReference type="ARBA" id="ARBA00004141"/>
    </source>
</evidence>
<reference evidence="8 9" key="1">
    <citation type="submission" date="2021-11" db="EMBL/GenBank/DDBJ databases">
        <title>Genome sequence.</title>
        <authorList>
            <person name="Sun Q."/>
        </authorList>
    </citation>
    <scope>NUCLEOTIDE SEQUENCE [LARGE SCALE GENOMIC DNA]</scope>
    <source>
        <strain evidence="8 9">KCTC 12005</strain>
    </source>
</reference>
<evidence type="ECO:0000256" key="5">
    <source>
        <dbReference type="ARBA" id="ARBA00023136"/>
    </source>
</evidence>
<feature type="transmembrane region" description="Helical" evidence="6">
    <location>
        <begin position="7"/>
        <end position="27"/>
    </location>
</feature>
<keyword evidence="5 6" id="KW-0472">Membrane</keyword>
<evidence type="ECO:0000256" key="6">
    <source>
        <dbReference type="SAM" id="Phobius"/>
    </source>
</evidence>
<feature type="transmembrane region" description="Helical" evidence="6">
    <location>
        <begin position="180"/>
        <end position="200"/>
    </location>
</feature>
<evidence type="ECO:0000313" key="9">
    <source>
        <dbReference type="Proteomes" id="UP001199260"/>
    </source>
</evidence>
<keyword evidence="3 6" id="KW-0812">Transmembrane</keyword>
<dbReference type="GO" id="GO:0016020">
    <property type="term" value="C:membrane"/>
    <property type="evidence" value="ECO:0007669"/>
    <property type="project" value="UniProtKB-SubCell"/>
</dbReference>
<evidence type="ECO:0000313" key="8">
    <source>
        <dbReference type="EMBL" id="MCD2167332.1"/>
    </source>
</evidence>
<dbReference type="RefSeq" id="WP_230778961.1">
    <property type="nucleotide sequence ID" value="NZ_JAJNCT010000028.1"/>
</dbReference>
<feature type="transmembrane region" description="Helical" evidence="6">
    <location>
        <begin position="39"/>
        <end position="59"/>
    </location>
</feature>
<dbReference type="Pfam" id="PF00892">
    <property type="entry name" value="EamA"/>
    <property type="match status" value="2"/>
</dbReference>
<dbReference type="InterPro" id="IPR037185">
    <property type="entry name" value="EmrE-like"/>
</dbReference>
<gene>
    <name evidence="8" type="ORF">LPW39_19610</name>
</gene>
<feature type="transmembrane region" description="Helical" evidence="6">
    <location>
        <begin position="66"/>
        <end position="85"/>
    </location>
</feature>
<dbReference type="PANTHER" id="PTHR32322">
    <property type="entry name" value="INNER MEMBRANE TRANSPORTER"/>
    <property type="match status" value="1"/>
</dbReference>